<reference evidence="4 5" key="1">
    <citation type="submission" date="2015-01" db="EMBL/GenBank/DDBJ databases">
        <title>The Genome Sequence of Exophiala spinifera CBS89968.</title>
        <authorList>
            <consortium name="The Broad Institute Genomics Platform"/>
            <person name="Cuomo C."/>
            <person name="de Hoog S."/>
            <person name="Gorbushina A."/>
            <person name="Stielow B."/>
            <person name="Teixiera M."/>
            <person name="Abouelleil A."/>
            <person name="Chapman S.B."/>
            <person name="Priest M."/>
            <person name="Young S.K."/>
            <person name="Wortman J."/>
            <person name="Nusbaum C."/>
            <person name="Birren B."/>
        </authorList>
    </citation>
    <scope>NUCLEOTIDE SEQUENCE [LARGE SCALE GENOMIC DNA]</scope>
    <source>
        <strain evidence="4 5">CBS 89968</strain>
    </source>
</reference>
<feature type="compositionally biased region" description="Polar residues" evidence="3">
    <location>
        <begin position="87"/>
        <end position="100"/>
    </location>
</feature>
<evidence type="ECO:0008006" key="6">
    <source>
        <dbReference type="Google" id="ProtNLM"/>
    </source>
</evidence>
<evidence type="ECO:0000313" key="5">
    <source>
        <dbReference type="Proteomes" id="UP000053328"/>
    </source>
</evidence>
<dbReference type="InterPro" id="IPR021858">
    <property type="entry name" value="Fun_TF"/>
</dbReference>
<dbReference type="GeneID" id="27332129"/>
<organism evidence="4 5">
    <name type="scientific">Exophiala spinifera</name>
    <dbReference type="NCBI Taxonomy" id="91928"/>
    <lineage>
        <taxon>Eukaryota</taxon>
        <taxon>Fungi</taxon>
        <taxon>Dikarya</taxon>
        <taxon>Ascomycota</taxon>
        <taxon>Pezizomycotina</taxon>
        <taxon>Eurotiomycetes</taxon>
        <taxon>Chaetothyriomycetidae</taxon>
        <taxon>Chaetothyriales</taxon>
        <taxon>Herpotrichiellaceae</taxon>
        <taxon>Exophiala</taxon>
    </lineage>
</organism>
<dbReference type="HOGENOM" id="CLU_014019_1_0_1"/>
<dbReference type="GO" id="GO:0003700">
    <property type="term" value="F:DNA-binding transcription factor activity"/>
    <property type="evidence" value="ECO:0007669"/>
    <property type="project" value="TreeGrafter"/>
</dbReference>
<evidence type="ECO:0000256" key="1">
    <source>
        <dbReference type="ARBA" id="ARBA00004123"/>
    </source>
</evidence>
<dbReference type="Proteomes" id="UP000053328">
    <property type="component" value="Unassembled WGS sequence"/>
</dbReference>
<keyword evidence="5" id="KW-1185">Reference proteome</keyword>
<dbReference type="OrthoDB" id="648861at2759"/>
<proteinExistence type="predicted"/>
<dbReference type="AlphaFoldDB" id="A0A0D1YRG6"/>
<accession>A0A0D1YRG6</accession>
<name>A0A0D1YRG6_9EURO</name>
<dbReference type="PANTHER" id="PTHR37534">
    <property type="entry name" value="TRANSCRIPTIONAL ACTIVATOR PROTEIN UGA3"/>
    <property type="match status" value="1"/>
</dbReference>
<dbReference type="RefSeq" id="XP_016238067.1">
    <property type="nucleotide sequence ID" value="XM_016379390.1"/>
</dbReference>
<sequence>MGMPGGVRPIVLVSGDVSAVIPKPAAQSISSPFKTSQAETVGIPVLGLMGVEEVHGVGPTGLFRLHQLDCAWKTPEPAAHQARHENAPQSGVGNRASALSATPLDSLGADATNASINSPTQPEPAPVPDRNSRLEDVFDFASFLWSRPTSPFLSELQINHQALDAGGTGHLRTAVSGSMRDQAATQLPFTNDSQVSDAAQLREHFAHSDAPPIIAQIETRSGWTLMRDHFLSMTRSSLMVHYAVSAFASLQLRRGREQGGSSVSYYYDLSETEIAGSVLEHGNKIDILGANVNHVLTALFLLTYIDLVTNKTACAHTQLRRAHRIVSDLDPETLEWPERRLISWYRLLDARAVTAGGEGLFLRDGSDSPEFGRNTPPSNEDAEAVVADMLSKPLQEFFQKTQLFMGRITQIDLWHRSRGTVEDETEVMTIAAQIQKDNHALYRHRPPILDLAVAGSLQAPLLASSLATELTRSARVALANYHASFIHLHRVAYRHLPRTTDVINAMVMIKQTIRHLEAAQTSAESLPVNMLWPLLMWGAEEDCPEERTCILSSIRKMSNNISNASITADVLQSVIERQDACGQRVDIRTVMHEIYNSCFAVV</sequence>
<dbReference type="GO" id="GO:0005634">
    <property type="term" value="C:nucleus"/>
    <property type="evidence" value="ECO:0007669"/>
    <property type="project" value="UniProtKB-SubCell"/>
</dbReference>
<comment type="subcellular location">
    <subcellularLocation>
        <location evidence="1">Nucleus</location>
    </subcellularLocation>
</comment>
<dbReference type="GO" id="GO:0000976">
    <property type="term" value="F:transcription cis-regulatory region binding"/>
    <property type="evidence" value="ECO:0007669"/>
    <property type="project" value="TreeGrafter"/>
</dbReference>
<dbReference type="EMBL" id="KN847494">
    <property type="protein sequence ID" value="KIW17851.1"/>
    <property type="molecule type" value="Genomic_DNA"/>
</dbReference>
<keyword evidence="2" id="KW-0539">Nucleus</keyword>
<evidence type="ECO:0000256" key="3">
    <source>
        <dbReference type="SAM" id="MobiDB-lite"/>
    </source>
</evidence>
<gene>
    <name evidence="4" type="ORF">PV08_05046</name>
</gene>
<feature type="region of interest" description="Disordered" evidence="3">
    <location>
        <begin position="76"/>
        <end position="131"/>
    </location>
</feature>
<dbReference type="PANTHER" id="PTHR37534:SF49">
    <property type="entry name" value="LYSINE BIOSYNTHESIS REGULATORY PROTEIN LYS14"/>
    <property type="match status" value="1"/>
</dbReference>
<dbReference type="STRING" id="91928.A0A0D1YRG6"/>
<protein>
    <recommendedName>
        <fullName evidence="6">Transcription factor domain-containing protein</fullName>
    </recommendedName>
</protein>
<evidence type="ECO:0000313" key="4">
    <source>
        <dbReference type="EMBL" id="KIW17851.1"/>
    </source>
</evidence>
<dbReference type="GO" id="GO:0045944">
    <property type="term" value="P:positive regulation of transcription by RNA polymerase II"/>
    <property type="evidence" value="ECO:0007669"/>
    <property type="project" value="TreeGrafter"/>
</dbReference>
<dbReference type="VEuPathDB" id="FungiDB:PV08_05046"/>
<evidence type="ECO:0000256" key="2">
    <source>
        <dbReference type="ARBA" id="ARBA00023242"/>
    </source>
</evidence>
<dbReference type="Pfam" id="PF11951">
    <property type="entry name" value="Fungal_trans_2"/>
    <property type="match status" value="1"/>
</dbReference>
<dbReference type="CDD" id="cd12148">
    <property type="entry name" value="fungal_TF_MHR"/>
    <property type="match status" value="1"/>
</dbReference>